<gene>
    <name evidence="1" type="ORF">CQ13_03635</name>
</gene>
<dbReference type="OrthoDB" id="25954at2"/>
<dbReference type="Proteomes" id="UP000052023">
    <property type="component" value="Unassembled WGS sequence"/>
</dbReference>
<name>A0A0R3NB17_9BRAD</name>
<reference evidence="1 2" key="1">
    <citation type="submission" date="2014-03" db="EMBL/GenBank/DDBJ databases">
        <title>Bradyrhizobium valentinum sp. nov., isolated from effective nodules of Lupinus mariae-josephae, a lupine endemic of basic-lime soils in Eastern Spain.</title>
        <authorList>
            <person name="Duran D."/>
            <person name="Rey L."/>
            <person name="Navarro A."/>
            <person name="Busquets A."/>
            <person name="Imperial J."/>
            <person name="Ruiz-Argueso T."/>
        </authorList>
    </citation>
    <scope>NUCLEOTIDE SEQUENCE [LARGE SCALE GENOMIC DNA]</scope>
    <source>
        <strain evidence="1 2">Ro19</strain>
    </source>
</reference>
<organism evidence="1 2">
    <name type="scientific">Bradyrhizobium retamae</name>
    <dbReference type="NCBI Taxonomy" id="1300035"/>
    <lineage>
        <taxon>Bacteria</taxon>
        <taxon>Pseudomonadati</taxon>
        <taxon>Pseudomonadota</taxon>
        <taxon>Alphaproteobacteria</taxon>
        <taxon>Hyphomicrobiales</taxon>
        <taxon>Nitrobacteraceae</taxon>
        <taxon>Bradyrhizobium</taxon>
    </lineage>
</organism>
<sequence length="90" mass="9739">MTTVSQHAQNIVALAGQADALIAQLRPILDSIAAEENALHREGVKDGTPFVSGAVSGRRRLAHYARGLVYEPEHSQTVTELATSAWKEFI</sequence>
<proteinExistence type="predicted"/>
<dbReference type="AlphaFoldDB" id="A0A0R3NB17"/>
<evidence type="ECO:0000313" key="1">
    <source>
        <dbReference type="EMBL" id="KRR27503.1"/>
    </source>
</evidence>
<comment type="caution">
    <text evidence="1">The sequence shown here is derived from an EMBL/GenBank/DDBJ whole genome shotgun (WGS) entry which is preliminary data.</text>
</comment>
<dbReference type="EMBL" id="LLYA01000112">
    <property type="protein sequence ID" value="KRR27503.1"/>
    <property type="molecule type" value="Genomic_DNA"/>
</dbReference>
<accession>A0A0R3NB17</accession>
<keyword evidence="2" id="KW-1185">Reference proteome</keyword>
<dbReference type="RefSeq" id="WP_057843352.1">
    <property type="nucleotide sequence ID" value="NZ_LLYA01000112.1"/>
</dbReference>
<protein>
    <submittedName>
        <fullName evidence="1">Uncharacterized protein</fullName>
    </submittedName>
</protein>
<evidence type="ECO:0000313" key="2">
    <source>
        <dbReference type="Proteomes" id="UP000052023"/>
    </source>
</evidence>